<accession>A0A4R1HTL1</accession>
<dbReference type="Proteomes" id="UP000295560">
    <property type="component" value="Unassembled WGS sequence"/>
</dbReference>
<keyword evidence="2" id="KW-1185">Reference proteome</keyword>
<keyword evidence="1" id="KW-0808">Transferase</keyword>
<evidence type="ECO:0000313" key="2">
    <source>
        <dbReference type="Proteomes" id="UP000295560"/>
    </source>
</evidence>
<dbReference type="Pfam" id="PF04672">
    <property type="entry name" value="Methyltransf_19"/>
    <property type="match status" value="1"/>
</dbReference>
<organism evidence="1 2">
    <name type="scientific">Pseudonocardia endophytica</name>
    <dbReference type="NCBI Taxonomy" id="401976"/>
    <lineage>
        <taxon>Bacteria</taxon>
        <taxon>Bacillati</taxon>
        <taxon>Actinomycetota</taxon>
        <taxon>Actinomycetes</taxon>
        <taxon>Pseudonocardiales</taxon>
        <taxon>Pseudonocardiaceae</taxon>
        <taxon>Pseudonocardia</taxon>
    </lineage>
</organism>
<dbReference type="InterPro" id="IPR029063">
    <property type="entry name" value="SAM-dependent_MTases_sf"/>
</dbReference>
<dbReference type="Gene3D" id="3.40.50.150">
    <property type="entry name" value="Vaccinia Virus protein VP39"/>
    <property type="match status" value="1"/>
</dbReference>
<dbReference type="SUPFAM" id="SSF53335">
    <property type="entry name" value="S-adenosyl-L-methionine-dependent methyltransferases"/>
    <property type="match status" value="1"/>
</dbReference>
<keyword evidence="1" id="KW-0489">Methyltransferase</keyword>
<proteinExistence type="predicted"/>
<name>A0A4R1HTL1_PSEEN</name>
<dbReference type="PIRSF" id="PIRSF017393">
    <property type="entry name" value="MTase_SAV2177"/>
    <property type="match status" value="1"/>
</dbReference>
<dbReference type="InterPro" id="IPR006764">
    <property type="entry name" value="SAM_dep_MeTrfase_SAV2177_type"/>
</dbReference>
<evidence type="ECO:0000313" key="1">
    <source>
        <dbReference type="EMBL" id="TCK26024.1"/>
    </source>
</evidence>
<reference evidence="1 2" key="1">
    <citation type="submission" date="2019-03" db="EMBL/GenBank/DDBJ databases">
        <title>Sequencing the genomes of 1000 actinobacteria strains.</title>
        <authorList>
            <person name="Klenk H.-P."/>
        </authorList>
    </citation>
    <scope>NUCLEOTIDE SEQUENCE [LARGE SCALE GENOMIC DNA]</scope>
    <source>
        <strain evidence="1 2">DSM 44969</strain>
    </source>
</reference>
<gene>
    <name evidence="1" type="ORF">EV378_1851</name>
</gene>
<dbReference type="GO" id="GO:0008168">
    <property type="term" value="F:methyltransferase activity"/>
    <property type="evidence" value="ECO:0007669"/>
    <property type="project" value="UniProtKB-KW"/>
</dbReference>
<dbReference type="GO" id="GO:0032259">
    <property type="term" value="P:methylation"/>
    <property type="evidence" value="ECO:0007669"/>
    <property type="project" value="UniProtKB-KW"/>
</dbReference>
<dbReference type="CDD" id="cd02440">
    <property type="entry name" value="AdoMet_MTases"/>
    <property type="match status" value="1"/>
</dbReference>
<dbReference type="AlphaFoldDB" id="A0A4R1HTL1"/>
<dbReference type="EMBL" id="SMFZ01000001">
    <property type="protein sequence ID" value="TCK26024.1"/>
    <property type="molecule type" value="Genomic_DNA"/>
</dbReference>
<sequence>MHGDMSDSNAAIDTSTPSIARVYDYLLGGKHYYDVDRVASEAMIDAVPETTLLAAANRSFIRRATRFLVGEARIEQILDVGSGLPSAGNVHEVAQEINPNIRVVYVDKDPIVLANGRALLTANDNTIVIEGDLRDPNAILDHPEVKQLLDFSKPIGVILGGILMHIEDEEDPNAIVTTIRDRIVSGSYIVHSGCANPGEQRAAELNEVFFQFGMGSKCFRPYEEQAAYLDQLEVIEPGLVPANQWRPSYDFPDPTNTAHGMVIGGIGRKP</sequence>
<protein>
    <submittedName>
        <fullName evidence="1">S-adenosyl methyltransferase</fullName>
    </submittedName>
</protein>
<comment type="caution">
    <text evidence="1">The sequence shown here is derived from an EMBL/GenBank/DDBJ whole genome shotgun (WGS) entry which is preliminary data.</text>
</comment>